<dbReference type="GO" id="GO:0005737">
    <property type="term" value="C:cytoplasm"/>
    <property type="evidence" value="ECO:0007669"/>
    <property type="project" value="TreeGrafter"/>
</dbReference>
<dbReference type="Pfam" id="PF00300">
    <property type="entry name" value="His_Phos_1"/>
    <property type="match status" value="1"/>
</dbReference>
<keyword evidence="3" id="KW-1185">Reference proteome</keyword>
<dbReference type="Gene3D" id="3.40.50.1240">
    <property type="entry name" value="Phosphoglycerate mutase-like"/>
    <property type="match status" value="1"/>
</dbReference>
<accession>A0A9P8U8I7</accession>
<reference evidence="2" key="1">
    <citation type="journal article" date="2021" name="Nat. Commun.">
        <title>Genetic determinants of endophytism in the Arabidopsis root mycobiome.</title>
        <authorList>
            <person name="Mesny F."/>
            <person name="Miyauchi S."/>
            <person name="Thiergart T."/>
            <person name="Pickel B."/>
            <person name="Atanasova L."/>
            <person name="Karlsson M."/>
            <person name="Huettel B."/>
            <person name="Barry K.W."/>
            <person name="Haridas S."/>
            <person name="Chen C."/>
            <person name="Bauer D."/>
            <person name="Andreopoulos W."/>
            <person name="Pangilinan J."/>
            <person name="LaButti K."/>
            <person name="Riley R."/>
            <person name="Lipzen A."/>
            <person name="Clum A."/>
            <person name="Drula E."/>
            <person name="Henrissat B."/>
            <person name="Kohler A."/>
            <person name="Grigoriev I.V."/>
            <person name="Martin F.M."/>
            <person name="Hacquard S."/>
        </authorList>
    </citation>
    <scope>NUCLEOTIDE SEQUENCE</scope>
    <source>
        <strain evidence="2">MPI-SDFR-AT-0073</strain>
    </source>
</reference>
<feature type="region of interest" description="Disordered" evidence="1">
    <location>
        <begin position="1"/>
        <end position="22"/>
    </location>
</feature>
<gene>
    <name evidence="2" type="ORF">BKA67DRAFT_526774</name>
</gene>
<organism evidence="2 3">
    <name type="scientific">Truncatella angustata</name>
    <dbReference type="NCBI Taxonomy" id="152316"/>
    <lineage>
        <taxon>Eukaryota</taxon>
        <taxon>Fungi</taxon>
        <taxon>Dikarya</taxon>
        <taxon>Ascomycota</taxon>
        <taxon>Pezizomycotina</taxon>
        <taxon>Sordariomycetes</taxon>
        <taxon>Xylariomycetidae</taxon>
        <taxon>Amphisphaeriales</taxon>
        <taxon>Sporocadaceae</taxon>
        <taxon>Truncatella</taxon>
    </lineage>
</organism>
<dbReference type="InterPro" id="IPR050275">
    <property type="entry name" value="PGM_Phosphatase"/>
</dbReference>
<dbReference type="PANTHER" id="PTHR48100">
    <property type="entry name" value="BROAD-SPECIFICITY PHOSPHATASE YOR283W-RELATED"/>
    <property type="match status" value="1"/>
</dbReference>
<proteinExistence type="predicted"/>
<dbReference type="SUPFAM" id="SSF53254">
    <property type="entry name" value="Phosphoglycerate mutase-like"/>
    <property type="match status" value="1"/>
</dbReference>
<comment type="caution">
    <text evidence="2">The sequence shown here is derived from an EMBL/GenBank/DDBJ whole genome shotgun (WGS) entry which is preliminary data.</text>
</comment>
<dbReference type="GO" id="GO:0016791">
    <property type="term" value="F:phosphatase activity"/>
    <property type="evidence" value="ECO:0007669"/>
    <property type="project" value="TreeGrafter"/>
</dbReference>
<dbReference type="InterPro" id="IPR029033">
    <property type="entry name" value="His_PPase_superfam"/>
</dbReference>
<dbReference type="Proteomes" id="UP000758603">
    <property type="component" value="Unassembled WGS sequence"/>
</dbReference>
<dbReference type="InterPro" id="IPR013078">
    <property type="entry name" value="His_Pase_superF_clade-1"/>
</dbReference>
<dbReference type="CDD" id="cd07067">
    <property type="entry name" value="HP_PGM_like"/>
    <property type="match status" value="1"/>
</dbReference>
<dbReference type="SMART" id="SM00855">
    <property type="entry name" value="PGAM"/>
    <property type="match status" value="1"/>
</dbReference>
<dbReference type="AlphaFoldDB" id="A0A9P8U8I7"/>
<evidence type="ECO:0000313" key="3">
    <source>
        <dbReference type="Proteomes" id="UP000758603"/>
    </source>
</evidence>
<protein>
    <submittedName>
        <fullName evidence="2">Histidine phosphatase superfamily</fullName>
    </submittedName>
</protein>
<sequence length="232" mass="26554">MASRLNPAEHCSAGPSNSQETGGNIFLMRHATAEHNGHNHYPHRDPRLAPDGLVDAQQAVLTPSSPDFPDLILISPLTRALQTAQIVFGSTTSLMGPPEVQIWPDLRESNNTISSLGQSAAVLREKFPMYDFSECHEEWDYAKETHQRAVARAERVRSRIKKLCLRHRRIWVITHSIFLSYLVNVNGHHFWTCEARKYRFATEEETSQKRYGLNHDLRCRQDFGPTVLIRKE</sequence>
<name>A0A9P8U8I7_9PEZI</name>
<dbReference type="OrthoDB" id="496981at2759"/>
<dbReference type="GeneID" id="70127672"/>
<dbReference type="EMBL" id="JAGPXC010000011">
    <property type="protein sequence ID" value="KAH6645244.1"/>
    <property type="molecule type" value="Genomic_DNA"/>
</dbReference>
<evidence type="ECO:0000256" key="1">
    <source>
        <dbReference type="SAM" id="MobiDB-lite"/>
    </source>
</evidence>
<evidence type="ECO:0000313" key="2">
    <source>
        <dbReference type="EMBL" id="KAH6645244.1"/>
    </source>
</evidence>
<dbReference type="PANTHER" id="PTHR48100:SF1">
    <property type="entry name" value="HISTIDINE PHOSPHATASE FAMILY PROTEIN-RELATED"/>
    <property type="match status" value="1"/>
</dbReference>
<dbReference type="RefSeq" id="XP_045951758.1">
    <property type="nucleotide sequence ID" value="XM_046098780.1"/>
</dbReference>